<dbReference type="Proteomes" id="UP001431313">
    <property type="component" value="Unassembled WGS sequence"/>
</dbReference>
<feature type="compositionally biased region" description="Low complexity" evidence="1">
    <location>
        <begin position="23"/>
        <end position="32"/>
    </location>
</feature>
<name>A0ABT2CKR1_9ACTN</name>
<dbReference type="RefSeq" id="WP_258789271.1">
    <property type="nucleotide sequence ID" value="NZ_JANUGQ010000018.1"/>
</dbReference>
<evidence type="ECO:0000313" key="2">
    <source>
        <dbReference type="EMBL" id="MCS0638007.1"/>
    </source>
</evidence>
<accession>A0ABT2CKR1</accession>
<keyword evidence="3" id="KW-1185">Reference proteome</keyword>
<evidence type="ECO:0000256" key="1">
    <source>
        <dbReference type="SAM" id="MobiDB-lite"/>
    </source>
</evidence>
<sequence length="60" mass="6231">MKTPEKRAGARQDRRPTGTAIDPKPATGKAGPAPLPFRGGSPTTSDGSSDSSWDTSWDSS</sequence>
<proteinExistence type="predicted"/>
<feature type="compositionally biased region" description="Low complexity" evidence="1">
    <location>
        <begin position="39"/>
        <end position="60"/>
    </location>
</feature>
<evidence type="ECO:0000313" key="3">
    <source>
        <dbReference type="Proteomes" id="UP001431313"/>
    </source>
</evidence>
<feature type="region of interest" description="Disordered" evidence="1">
    <location>
        <begin position="1"/>
        <end position="60"/>
    </location>
</feature>
<feature type="compositionally biased region" description="Basic and acidic residues" evidence="1">
    <location>
        <begin position="1"/>
        <end position="16"/>
    </location>
</feature>
<comment type="caution">
    <text evidence="2">The sequence shown here is derived from an EMBL/GenBank/DDBJ whole genome shotgun (WGS) entry which is preliminary data.</text>
</comment>
<protein>
    <submittedName>
        <fullName evidence="2">Uncharacterized protein</fullName>
    </submittedName>
</protein>
<dbReference type="EMBL" id="JANUGQ010000018">
    <property type="protein sequence ID" value="MCS0638007.1"/>
    <property type="molecule type" value="Genomic_DNA"/>
</dbReference>
<gene>
    <name evidence="2" type="ORF">NX801_20575</name>
</gene>
<organism evidence="2 3">
    <name type="scientific">Streptomyces pyxinae</name>
    <dbReference type="NCBI Taxonomy" id="2970734"/>
    <lineage>
        <taxon>Bacteria</taxon>
        <taxon>Bacillati</taxon>
        <taxon>Actinomycetota</taxon>
        <taxon>Actinomycetes</taxon>
        <taxon>Kitasatosporales</taxon>
        <taxon>Streptomycetaceae</taxon>
        <taxon>Streptomyces</taxon>
    </lineage>
</organism>
<reference evidence="2" key="1">
    <citation type="submission" date="2022-08" db="EMBL/GenBank/DDBJ databases">
        <authorList>
            <person name="Somphong A."/>
            <person name="Phongsopitanun W."/>
        </authorList>
    </citation>
    <scope>NUCLEOTIDE SEQUENCE</scope>
    <source>
        <strain evidence="2">LP05-1</strain>
    </source>
</reference>